<dbReference type="GO" id="GO:0016567">
    <property type="term" value="P:protein ubiquitination"/>
    <property type="evidence" value="ECO:0007669"/>
    <property type="project" value="TreeGrafter"/>
</dbReference>
<dbReference type="SMART" id="SM00184">
    <property type="entry name" value="RING"/>
    <property type="match status" value="1"/>
</dbReference>
<name>A0A8H7QST3_9FUNG</name>
<dbReference type="PANTHER" id="PTHR15067">
    <property type="entry name" value="E3 UBIQUITIN-PROTEIN LIGASE RNF8"/>
    <property type="match status" value="1"/>
</dbReference>
<dbReference type="InterPro" id="IPR001841">
    <property type="entry name" value="Znf_RING"/>
</dbReference>
<evidence type="ECO:0000256" key="5">
    <source>
        <dbReference type="ARBA" id="ARBA00022833"/>
    </source>
</evidence>
<keyword evidence="3 6" id="KW-0863">Zinc-finger</keyword>
<dbReference type="Proteomes" id="UP000603453">
    <property type="component" value="Unassembled WGS sequence"/>
</dbReference>
<evidence type="ECO:0000256" key="4">
    <source>
        <dbReference type="ARBA" id="ARBA00022786"/>
    </source>
</evidence>
<dbReference type="EMBL" id="JAEPRD010000136">
    <property type="protein sequence ID" value="KAG2196981.1"/>
    <property type="molecule type" value="Genomic_DNA"/>
</dbReference>
<dbReference type="GO" id="GO:0008270">
    <property type="term" value="F:zinc ion binding"/>
    <property type="evidence" value="ECO:0007669"/>
    <property type="project" value="UniProtKB-KW"/>
</dbReference>
<evidence type="ECO:0000259" key="8">
    <source>
        <dbReference type="PROSITE" id="PS50089"/>
    </source>
</evidence>
<evidence type="ECO:0000256" key="3">
    <source>
        <dbReference type="ARBA" id="ARBA00022771"/>
    </source>
</evidence>
<comment type="caution">
    <text evidence="9">The sequence shown here is derived from an EMBL/GenBank/DDBJ whole genome shotgun (WGS) entry which is preliminary data.</text>
</comment>
<dbReference type="GO" id="GO:0006511">
    <property type="term" value="P:ubiquitin-dependent protein catabolic process"/>
    <property type="evidence" value="ECO:0007669"/>
    <property type="project" value="TreeGrafter"/>
</dbReference>
<dbReference type="Pfam" id="PF17123">
    <property type="entry name" value="zf-RING_11"/>
    <property type="match status" value="1"/>
</dbReference>
<dbReference type="OrthoDB" id="687730at2759"/>
<sequence>MNSTTKKTHLRIVPHLDTSPNSLVFDIIERDLFDDTVIKIGRFTDRFYNLDRITFKSKVVSRGHAEIFLQNDQFYIRDTKSSSGTFVNRARLSPPNQESKPHLLHHGDVIQLGVDYQGGIEEIYRCVKMRIEINQTPTSQTGSSYCLNSFKTLRNLAAVADEVDECCICLYAIAPFQALFVAPCSHTFHFKCSYPLLSNYPGFTCPLCRSYADLNANVAIDTEDVIQMLRSQPSSSSSPPTTRDFPTTTLIKVDNLHVQLDDLILSDDL</sequence>
<proteinExistence type="predicted"/>
<keyword evidence="1" id="KW-0808">Transferase</keyword>
<keyword evidence="10" id="KW-1185">Reference proteome</keyword>
<dbReference type="PROSITE" id="PS50006">
    <property type="entry name" value="FHA_DOMAIN"/>
    <property type="match status" value="1"/>
</dbReference>
<protein>
    <recommendedName>
        <fullName evidence="11">SMAD/FHA domain-containing protein</fullName>
    </recommendedName>
</protein>
<dbReference type="InterPro" id="IPR013083">
    <property type="entry name" value="Znf_RING/FYVE/PHD"/>
</dbReference>
<dbReference type="AlphaFoldDB" id="A0A8H7QST3"/>
<dbReference type="GO" id="GO:0061630">
    <property type="term" value="F:ubiquitin protein ligase activity"/>
    <property type="evidence" value="ECO:0007669"/>
    <property type="project" value="TreeGrafter"/>
</dbReference>
<gene>
    <name evidence="9" type="ORF">INT47_006928</name>
</gene>
<keyword evidence="5" id="KW-0862">Zinc</keyword>
<dbReference type="InterPro" id="IPR000253">
    <property type="entry name" value="FHA_dom"/>
</dbReference>
<evidence type="ECO:0000313" key="9">
    <source>
        <dbReference type="EMBL" id="KAG2196981.1"/>
    </source>
</evidence>
<dbReference type="PANTHER" id="PTHR15067:SF7">
    <property type="entry name" value="E3 UBIQUITIN-PROTEIN LIGASE DMA1-RELATED"/>
    <property type="match status" value="1"/>
</dbReference>
<evidence type="ECO:0000259" key="7">
    <source>
        <dbReference type="PROSITE" id="PS50006"/>
    </source>
</evidence>
<feature type="domain" description="FHA" evidence="7">
    <location>
        <begin position="38"/>
        <end position="92"/>
    </location>
</feature>
<dbReference type="Gene3D" id="2.60.200.20">
    <property type="match status" value="1"/>
</dbReference>
<dbReference type="SMART" id="SM00240">
    <property type="entry name" value="FHA"/>
    <property type="match status" value="1"/>
</dbReference>
<dbReference type="PROSITE" id="PS50089">
    <property type="entry name" value="ZF_RING_2"/>
    <property type="match status" value="1"/>
</dbReference>
<keyword evidence="4" id="KW-0833">Ubl conjugation pathway</keyword>
<organism evidence="9 10">
    <name type="scientific">Mucor saturninus</name>
    <dbReference type="NCBI Taxonomy" id="64648"/>
    <lineage>
        <taxon>Eukaryota</taxon>
        <taxon>Fungi</taxon>
        <taxon>Fungi incertae sedis</taxon>
        <taxon>Mucoromycota</taxon>
        <taxon>Mucoromycotina</taxon>
        <taxon>Mucoromycetes</taxon>
        <taxon>Mucorales</taxon>
        <taxon>Mucorineae</taxon>
        <taxon>Mucoraceae</taxon>
        <taxon>Mucor</taxon>
    </lineage>
</organism>
<evidence type="ECO:0000313" key="10">
    <source>
        <dbReference type="Proteomes" id="UP000603453"/>
    </source>
</evidence>
<dbReference type="Gene3D" id="3.30.40.10">
    <property type="entry name" value="Zinc/RING finger domain, C3HC4 (zinc finger)"/>
    <property type="match status" value="1"/>
</dbReference>
<dbReference type="GO" id="GO:0000151">
    <property type="term" value="C:ubiquitin ligase complex"/>
    <property type="evidence" value="ECO:0007669"/>
    <property type="project" value="TreeGrafter"/>
</dbReference>
<dbReference type="GO" id="GO:0005829">
    <property type="term" value="C:cytosol"/>
    <property type="evidence" value="ECO:0007669"/>
    <property type="project" value="TreeGrafter"/>
</dbReference>
<dbReference type="GO" id="GO:0032153">
    <property type="term" value="C:cell division site"/>
    <property type="evidence" value="ECO:0007669"/>
    <property type="project" value="TreeGrafter"/>
</dbReference>
<dbReference type="Pfam" id="PF00498">
    <property type="entry name" value="FHA"/>
    <property type="match status" value="1"/>
</dbReference>
<evidence type="ECO:0000256" key="1">
    <source>
        <dbReference type="ARBA" id="ARBA00022679"/>
    </source>
</evidence>
<keyword evidence="2" id="KW-0479">Metal-binding</keyword>
<accession>A0A8H7QST3</accession>
<evidence type="ECO:0000256" key="2">
    <source>
        <dbReference type="ARBA" id="ARBA00022723"/>
    </source>
</evidence>
<dbReference type="SUPFAM" id="SSF49879">
    <property type="entry name" value="SMAD/FHA domain"/>
    <property type="match status" value="1"/>
</dbReference>
<evidence type="ECO:0000256" key="6">
    <source>
        <dbReference type="PROSITE-ProRule" id="PRU00175"/>
    </source>
</evidence>
<feature type="domain" description="RING-type" evidence="8">
    <location>
        <begin position="166"/>
        <end position="209"/>
    </location>
</feature>
<reference evidence="9" key="1">
    <citation type="submission" date="2020-12" db="EMBL/GenBank/DDBJ databases">
        <title>Metabolic potential, ecology and presence of endohyphal bacteria is reflected in genomic diversity of Mucoromycotina.</title>
        <authorList>
            <person name="Muszewska A."/>
            <person name="Okrasinska A."/>
            <person name="Steczkiewicz K."/>
            <person name="Drgas O."/>
            <person name="Orlowska M."/>
            <person name="Perlinska-Lenart U."/>
            <person name="Aleksandrzak-Piekarczyk T."/>
            <person name="Szatraj K."/>
            <person name="Zielenkiewicz U."/>
            <person name="Pilsyk S."/>
            <person name="Malc E."/>
            <person name="Mieczkowski P."/>
            <person name="Kruszewska J.S."/>
            <person name="Biernat P."/>
            <person name="Pawlowska J."/>
        </authorList>
    </citation>
    <scope>NUCLEOTIDE SEQUENCE</scope>
    <source>
        <strain evidence="9">WA0000017839</strain>
    </source>
</reference>
<evidence type="ECO:0008006" key="11">
    <source>
        <dbReference type="Google" id="ProtNLM"/>
    </source>
</evidence>
<dbReference type="SUPFAM" id="SSF57850">
    <property type="entry name" value="RING/U-box"/>
    <property type="match status" value="1"/>
</dbReference>
<dbReference type="InterPro" id="IPR008984">
    <property type="entry name" value="SMAD_FHA_dom_sf"/>
</dbReference>